<feature type="compositionally biased region" description="Basic residues" evidence="1">
    <location>
        <begin position="579"/>
        <end position="598"/>
    </location>
</feature>
<feature type="region of interest" description="Disordered" evidence="1">
    <location>
        <begin position="579"/>
        <end position="612"/>
    </location>
</feature>
<feature type="compositionally biased region" description="Basic and acidic residues" evidence="1">
    <location>
        <begin position="599"/>
        <end position="612"/>
    </location>
</feature>
<dbReference type="OrthoDB" id="8922241at2759"/>
<accession>A0A6A5WML7</accession>
<evidence type="ECO:0000313" key="3">
    <source>
        <dbReference type="EMBL" id="KAF2002952.1"/>
    </source>
</evidence>
<sequence length="612" mass="69085">MRLSIGTSKNRLTLESVRSIPFRLASGMLILTYRRLTCSSDKSTTGPYHLHPYKPALGQVVFENTINLPDGSALRVNSCWYPSNPNSSTNQDSKTARRKYSNLSPTRSIQRHWKRISRRLTPSKQASYLNYDQRPHQSQVAELPDNYIHSELDGSLPTCAELPTYNLSQERSMMGNPRVHTTSDYSREHYQCYGYVEPDHSGTRSTYPPIDTQSVFNASPNHPYDRTPQTPSVSPAGHTVTLEAARFPPCPANITEQHGQPIDPPHVFAFDPPISPHYDAVNRQSVASHAISPQATISPVPSFQRHPTSTSYPRTGQLDYSFINEQLMTPISTSQNSVSGSYGNPSPTLMTPTRSIDLYSPSTDGTSSPHEDQYYTTPTGGLPSASEPYPLVNPEPLMPPVSPIFALTTSNDVDYRNMAATHSTNTKQYGRHDSAKYSEFQRHVEEHPFPEHEEPLPQYEPPISGIPSTWEHAAERISRNNMQLDTTFFPSDNRSLGSPDSLDTSSPFSLSEVPLEQFPKHHSLLSIKPLDCDYCGKKFKGLYQKGNRARHIRLKHSGNESKISCRVCDKEYKRADARRKHEWKKHRIPEAKPKKRRGGREEVGFYERYKNS</sequence>
<feature type="region of interest" description="Disordered" evidence="1">
    <location>
        <begin position="82"/>
        <end position="104"/>
    </location>
</feature>
<feature type="region of interest" description="Disordered" evidence="1">
    <location>
        <begin position="489"/>
        <end position="508"/>
    </location>
</feature>
<evidence type="ECO:0000259" key="2">
    <source>
        <dbReference type="PROSITE" id="PS00028"/>
    </source>
</evidence>
<reference evidence="3" key="1">
    <citation type="journal article" date="2020" name="Stud. Mycol.">
        <title>101 Dothideomycetes genomes: a test case for predicting lifestyles and emergence of pathogens.</title>
        <authorList>
            <person name="Haridas S."/>
            <person name="Albert R."/>
            <person name="Binder M."/>
            <person name="Bloem J."/>
            <person name="Labutti K."/>
            <person name="Salamov A."/>
            <person name="Andreopoulos B."/>
            <person name="Baker S."/>
            <person name="Barry K."/>
            <person name="Bills G."/>
            <person name="Bluhm B."/>
            <person name="Cannon C."/>
            <person name="Castanera R."/>
            <person name="Culley D."/>
            <person name="Daum C."/>
            <person name="Ezra D."/>
            <person name="Gonzalez J."/>
            <person name="Henrissat B."/>
            <person name="Kuo A."/>
            <person name="Liang C."/>
            <person name="Lipzen A."/>
            <person name="Lutzoni F."/>
            <person name="Magnuson J."/>
            <person name="Mondo S."/>
            <person name="Nolan M."/>
            <person name="Ohm R."/>
            <person name="Pangilinan J."/>
            <person name="Park H.-J."/>
            <person name="Ramirez L."/>
            <person name="Alfaro M."/>
            <person name="Sun H."/>
            <person name="Tritt A."/>
            <person name="Yoshinaga Y."/>
            <person name="Zwiers L.-H."/>
            <person name="Turgeon B."/>
            <person name="Goodwin S."/>
            <person name="Spatafora J."/>
            <person name="Crous P."/>
            <person name="Grigoriev I."/>
        </authorList>
    </citation>
    <scope>NUCLEOTIDE SEQUENCE</scope>
    <source>
        <strain evidence="3">CBS 123094</strain>
    </source>
</reference>
<feature type="domain" description="C2H2-type" evidence="2">
    <location>
        <begin position="565"/>
        <end position="586"/>
    </location>
</feature>
<organism evidence="3 4">
    <name type="scientific">Amniculicola lignicola CBS 123094</name>
    <dbReference type="NCBI Taxonomy" id="1392246"/>
    <lineage>
        <taxon>Eukaryota</taxon>
        <taxon>Fungi</taxon>
        <taxon>Dikarya</taxon>
        <taxon>Ascomycota</taxon>
        <taxon>Pezizomycotina</taxon>
        <taxon>Dothideomycetes</taxon>
        <taxon>Pleosporomycetidae</taxon>
        <taxon>Pleosporales</taxon>
        <taxon>Amniculicolaceae</taxon>
        <taxon>Amniculicola</taxon>
    </lineage>
</organism>
<dbReference type="Proteomes" id="UP000799779">
    <property type="component" value="Unassembled WGS sequence"/>
</dbReference>
<gene>
    <name evidence="3" type="ORF">P154DRAFT_573761</name>
</gene>
<dbReference type="Gene3D" id="3.30.160.60">
    <property type="entry name" value="Classic Zinc Finger"/>
    <property type="match status" value="1"/>
</dbReference>
<dbReference type="EMBL" id="ML977575">
    <property type="protein sequence ID" value="KAF2002952.1"/>
    <property type="molecule type" value="Genomic_DNA"/>
</dbReference>
<dbReference type="InterPro" id="IPR036236">
    <property type="entry name" value="Znf_C2H2_sf"/>
</dbReference>
<feature type="region of interest" description="Disordered" evidence="1">
    <location>
        <begin position="332"/>
        <end position="388"/>
    </location>
</feature>
<evidence type="ECO:0000256" key="1">
    <source>
        <dbReference type="SAM" id="MobiDB-lite"/>
    </source>
</evidence>
<dbReference type="PROSITE" id="PS00028">
    <property type="entry name" value="ZINC_FINGER_C2H2_1"/>
    <property type="match status" value="1"/>
</dbReference>
<proteinExistence type="predicted"/>
<dbReference type="AlphaFoldDB" id="A0A6A5WML7"/>
<protein>
    <recommendedName>
        <fullName evidence="2">C2H2-type domain-containing protein</fullName>
    </recommendedName>
</protein>
<evidence type="ECO:0000313" key="4">
    <source>
        <dbReference type="Proteomes" id="UP000799779"/>
    </source>
</evidence>
<dbReference type="SUPFAM" id="SSF57667">
    <property type="entry name" value="beta-beta-alpha zinc fingers"/>
    <property type="match status" value="1"/>
</dbReference>
<keyword evidence="4" id="KW-1185">Reference proteome</keyword>
<dbReference type="InterPro" id="IPR013087">
    <property type="entry name" value="Znf_C2H2_type"/>
</dbReference>
<name>A0A6A5WML7_9PLEO</name>
<feature type="compositionally biased region" description="Polar residues" evidence="1">
    <location>
        <begin position="82"/>
        <end position="93"/>
    </location>
</feature>
<feature type="compositionally biased region" description="Polar residues" evidence="1">
    <location>
        <begin position="332"/>
        <end position="379"/>
    </location>
</feature>